<name>A0A928VUK9_9CYAN</name>
<dbReference type="EMBL" id="JADEXQ010000130">
    <property type="protein sequence ID" value="MBE9032860.1"/>
    <property type="molecule type" value="Genomic_DNA"/>
</dbReference>
<keyword evidence="2" id="KW-0489">Methyltransferase</keyword>
<dbReference type="RefSeq" id="WP_264327678.1">
    <property type="nucleotide sequence ID" value="NZ_JADEXQ010000130.1"/>
</dbReference>
<dbReference type="Pfam" id="PF13847">
    <property type="entry name" value="Methyltransf_31"/>
    <property type="match status" value="1"/>
</dbReference>
<dbReference type="CDD" id="cd02440">
    <property type="entry name" value="AdoMet_MTases"/>
    <property type="match status" value="1"/>
</dbReference>
<dbReference type="Proteomes" id="UP000625316">
    <property type="component" value="Unassembled WGS sequence"/>
</dbReference>
<accession>A0A928VUK9</accession>
<gene>
    <name evidence="2" type="ORF">IQ266_24290</name>
</gene>
<dbReference type="AlphaFoldDB" id="A0A928VUK9"/>
<dbReference type="PANTHER" id="PTHR43861">
    <property type="entry name" value="TRANS-ACONITATE 2-METHYLTRANSFERASE-RELATED"/>
    <property type="match status" value="1"/>
</dbReference>
<dbReference type="InterPro" id="IPR025714">
    <property type="entry name" value="Methyltranfer_dom"/>
</dbReference>
<dbReference type="Gene3D" id="3.40.50.150">
    <property type="entry name" value="Vaccinia Virus protein VP39"/>
    <property type="match status" value="1"/>
</dbReference>
<keyword evidence="3" id="KW-1185">Reference proteome</keyword>
<protein>
    <submittedName>
        <fullName evidence="2">Class I SAM-dependent methyltransferase</fullName>
    </submittedName>
</protein>
<evidence type="ECO:0000313" key="3">
    <source>
        <dbReference type="Proteomes" id="UP000625316"/>
    </source>
</evidence>
<dbReference type="PANTHER" id="PTHR43861:SF1">
    <property type="entry name" value="TRANS-ACONITATE 2-METHYLTRANSFERASE"/>
    <property type="match status" value="1"/>
</dbReference>
<dbReference type="GO" id="GO:0008168">
    <property type="term" value="F:methyltransferase activity"/>
    <property type="evidence" value="ECO:0007669"/>
    <property type="project" value="UniProtKB-KW"/>
</dbReference>
<organism evidence="2 3">
    <name type="scientific">Romeriopsis navalis LEGE 11480</name>
    <dbReference type="NCBI Taxonomy" id="2777977"/>
    <lineage>
        <taxon>Bacteria</taxon>
        <taxon>Bacillati</taxon>
        <taxon>Cyanobacteriota</taxon>
        <taxon>Cyanophyceae</taxon>
        <taxon>Leptolyngbyales</taxon>
        <taxon>Leptolyngbyaceae</taxon>
        <taxon>Romeriopsis</taxon>
        <taxon>Romeriopsis navalis</taxon>
    </lineage>
</organism>
<dbReference type="GO" id="GO:0032259">
    <property type="term" value="P:methylation"/>
    <property type="evidence" value="ECO:0007669"/>
    <property type="project" value="UniProtKB-KW"/>
</dbReference>
<evidence type="ECO:0000259" key="1">
    <source>
        <dbReference type="Pfam" id="PF13847"/>
    </source>
</evidence>
<sequence>MAQSAKFWDIIAKFYAKQPVADEASYQKKLAVTREYLRPDMEVLEFGCGTGSTAIVHAPYVKHIQAVDISAKMLKIAQGKATASNITNITFTQSTLDQLDIPDQSLDVVLGLSILHLLEDKAATIAQVHKILKPGGIFVTSTTCLDGSNQLFQRIMSIGTALGILPLIKFFTVQELVDSFTQSGFEIDHQWQPSPDKAVFIIAKKPM</sequence>
<evidence type="ECO:0000313" key="2">
    <source>
        <dbReference type="EMBL" id="MBE9032860.1"/>
    </source>
</evidence>
<reference evidence="2" key="1">
    <citation type="submission" date="2020-10" db="EMBL/GenBank/DDBJ databases">
        <authorList>
            <person name="Castelo-Branco R."/>
            <person name="Eusebio N."/>
            <person name="Adriana R."/>
            <person name="Vieira A."/>
            <person name="Brugerolle De Fraissinette N."/>
            <person name="Rezende De Castro R."/>
            <person name="Schneider M.P."/>
            <person name="Vasconcelos V."/>
            <person name="Leao P.N."/>
        </authorList>
    </citation>
    <scope>NUCLEOTIDE SEQUENCE</scope>
    <source>
        <strain evidence="2">LEGE 11480</strain>
    </source>
</reference>
<comment type="caution">
    <text evidence="2">The sequence shown here is derived from an EMBL/GenBank/DDBJ whole genome shotgun (WGS) entry which is preliminary data.</text>
</comment>
<keyword evidence="2" id="KW-0808">Transferase</keyword>
<dbReference type="SUPFAM" id="SSF53335">
    <property type="entry name" value="S-adenosyl-L-methionine-dependent methyltransferases"/>
    <property type="match status" value="1"/>
</dbReference>
<proteinExistence type="predicted"/>
<dbReference type="InterPro" id="IPR029063">
    <property type="entry name" value="SAM-dependent_MTases_sf"/>
</dbReference>
<feature type="domain" description="Methyltransferase" evidence="1">
    <location>
        <begin position="39"/>
        <end position="147"/>
    </location>
</feature>